<dbReference type="EMBL" id="JBHUDJ010000001">
    <property type="protein sequence ID" value="MFD1585639.1"/>
    <property type="molecule type" value="Genomic_DNA"/>
</dbReference>
<gene>
    <name evidence="2" type="ORF">ACFR9U_01490</name>
</gene>
<proteinExistence type="inferred from homology"/>
<keyword evidence="3" id="KW-1185">Reference proteome</keyword>
<dbReference type="AlphaFoldDB" id="A0ABD6C6H5"/>
<comment type="similarity">
    <text evidence="1">Belongs to the enoyl-CoA hydratase/isomerase family.</text>
</comment>
<dbReference type="PANTHER" id="PTHR43459">
    <property type="entry name" value="ENOYL-COA HYDRATASE"/>
    <property type="match status" value="1"/>
</dbReference>
<sequence>MSDDAVLLEVSDQIATVTLNNPDMRNALTAAVSSGIVDALDEIEGTDARVVVFEGAGSAFCAGGDINTMMEGLSRDVPAWRKAEEIMSGLHRAIERVIRCPLPTVAKIDGQAFGAGASLAIACDVQAVHEDVDMSFAFRKVGLAVDSGTSWMLPRLVGANVAKRLVLTGQVFSAEEAQEMGVVTDVYADEEYEERTAELVAEIAEGPTVGLKISKRLIRQNATKSLTEALDDEATAQALALGSQDHAEGASAFMEGRDTEFEGQ</sequence>
<dbReference type="PROSITE" id="PS00166">
    <property type="entry name" value="ENOYL_COA_HYDRATASE"/>
    <property type="match status" value="1"/>
</dbReference>
<dbReference type="InterPro" id="IPR029045">
    <property type="entry name" value="ClpP/crotonase-like_dom_sf"/>
</dbReference>
<dbReference type="Pfam" id="PF00378">
    <property type="entry name" value="ECH_1"/>
    <property type="match status" value="1"/>
</dbReference>
<dbReference type="Proteomes" id="UP001597119">
    <property type="component" value="Unassembled WGS sequence"/>
</dbReference>
<dbReference type="InterPro" id="IPR014748">
    <property type="entry name" value="Enoyl-CoA_hydra_C"/>
</dbReference>
<name>A0ABD6C6H5_9EURY</name>
<evidence type="ECO:0000313" key="3">
    <source>
        <dbReference type="Proteomes" id="UP001597119"/>
    </source>
</evidence>
<dbReference type="Gene3D" id="1.10.12.10">
    <property type="entry name" value="Lyase 2-enoyl-coa Hydratase, Chain A, domain 2"/>
    <property type="match status" value="1"/>
</dbReference>
<dbReference type="SUPFAM" id="SSF52096">
    <property type="entry name" value="ClpP/crotonase"/>
    <property type="match status" value="1"/>
</dbReference>
<accession>A0ABD6C6H5</accession>
<evidence type="ECO:0000256" key="1">
    <source>
        <dbReference type="RuleBase" id="RU003707"/>
    </source>
</evidence>
<dbReference type="PANTHER" id="PTHR43459:SF1">
    <property type="entry name" value="EG:BACN32G11.4 PROTEIN"/>
    <property type="match status" value="1"/>
</dbReference>
<dbReference type="CDD" id="cd06558">
    <property type="entry name" value="crotonase-like"/>
    <property type="match status" value="1"/>
</dbReference>
<comment type="caution">
    <text evidence="2">The sequence shown here is derived from an EMBL/GenBank/DDBJ whole genome shotgun (WGS) entry which is preliminary data.</text>
</comment>
<dbReference type="Gene3D" id="3.90.226.10">
    <property type="entry name" value="2-enoyl-CoA Hydratase, Chain A, domain 1"/>
    <property type="match status" value="1"/>
</dbReference>
<reference evidence="2 3" key="1">
    <citation type="journal article" date="2019" name="Int. J. Syst. Evol. Microbiol.">
        <title>The Global Catalogue of Microorganisms (GCM) 10K type strain sequencing project: providing services to taxonomists for standard genome sequencing and annotation.</title>
        <authorList>
            <consortium name="The Broad Institute Genomics Platform"/>
            <consortium name="The Broad Institute Genome Sequencing Center for Infectious Disease"/>
            <person name="Wu L."/>
            <person name="Ma J."/>
        </authorList>
    </citation>
    <scope>NUCLEOTIDE SEQUENCE [LARGE SCALE GENOMIC DNA]</scope>
    <source>
        <strain evidence="2 3">CGMCC 1.12125</strain>
    </source>
</reference>
<organism evidence="2 3">
    <name type="scientific">Halorientalis brevis</name>
    <dbReference type="NCBI Taxonomy" id="1126241"/>
    <lineage>
        <taxon>Archaea</taxon>
        <taxon>Methanobacteriati</taxon>
        <taxon>Methanobacteriota</taxon>
        <taxon>Stenosarchaea group</taxon>
        <taxon>Halobacteria</taxon>
        <taxon>Halobacteriales</taxon>
        <taxon>Haloarculaceae</taxon>
        <taxon>Halorientalis</taxon>
    </lineage>
</organism>
<protein>
    <submittedName>
        <fullName evidence="2">Enoyl-CoA hydratase/isomerase family protein</fullName>
    </submittedName>
</protein>
<dbReference type="RefSeq" id="WP_247377405.1">
    <property type="nucleotide sequence ID" value="NZ_JALLGV010000003.1"/>
</dbReference>
<evidence type="ECO:0000313" key="2">
    <source>
        <dbReference type="EMBL" id="MFD1585639.1"/>
    </source>
</evidence>
<dbReference type="InterPro" id="IPR001753">
    <property type="entry name" value="Enoyl-CoA_hydra/iso"/>
</dbReference>
<dbReference type="InterPro" id="IPR018376">
    <property type="entry name" value="Enoyl-CoA_hyd/isom_CS"/>
</dbReference>